<dbReference type="AlphaFoldDB" id="A0A163Y031"/>
<gene>
    <name evidence="2" type="ORF">A4A58_14400</name>
</gene>
<keyword evidence="3" id="KW-1185">Reference proteome</keyword>
<name>A0A163Y031_9BRAD</name>
<dbReference type="RefSeq" id="WP_068736765.1">
    <property type="nucleotide sequence ID" value="NZ_LVYV01000045.1"/>
</dbReference>
<evidence type="ECO:0000259" key="1">
    <source>
        <dbReference type="Pfam" id="PF20668"/>
    </source>
</evidence>
<evidence type="ECO:0000313" key="2">
    <source>
        <dbReference type="EMBL" id="KZD21620.1"/>
    </source>
</evidence>
<evidence type="ECO:0000313" key="3">
    <source>
        <dbReference type="Proteomes" id="UP000076574"/>
    </source>
</evidence>
<reference evidence="2 3" key="1">
    <citation type="submission" date="2016-03" db="EMBL/GenBank/DDBJ databases">
        <title>Microsymbionts genomes from the relict species Vavilovia formosa (Stev.) Fed.</title>
        <authorList>
            <person name="Kopat V."/>
            <person name="Chirak E."/>
            <person name="Kimeklis A."/>
            <person name="Andronov E."/>
        </authorList>
    </citation>
    <scope>NUCLEOTIDE SEQUENCE [LARGE SCALE GENOMIC DNA]</scope>
    <source>
        <strain evidence="2 3">Vaf07</strain>
    </source>
</reference>
<dbReference type="OrthoDB" id="1404368at2"/>
<dbReference type="Proteomes" id="UP000076574">
    <property type="component" value="Unassembled WGS sequence"/>
</dbReference>
<dbReference type="Pfam" id="PF20668">
    <property type="entry name" value="DUF6815"/>
    <property type="match status" value="1"/>
</dbReference>
<accession>A0A163Y031</accession>
<protein>
    <recommendedName>
        <fullName evidence="1">DUF6815 domain-containing protein</fullName>
    </recommendedName>
</protein>
<dbReference type="NCBIfam" id="NF033816">
    <property type="entry name" value="Cj0069_fam"/>
    <property type="match status" value="1"/>
</dbReference>
<dbReference type="InterPro" id="IPR049212">
    <property type="entry name" value="DUF6815"/>
</dbReference>
<comment type="caution">
    <text evidence="2">The sequence shown here is derived from an EMBL/GenBank/DDBJ whole genome shotgun (WGS) entry which is preliminary data.</text>
</comment>
<feature type="domain" description="DUF6815" evidence="1">
    <location>
        <begin position="215"/>
        <end position="318"/>
    </location>
</feature>
<dbReference type="STRING" id="943830.A4A58_14400"/>
<sequence>MNPPKVAIVWRGDAETRQTATSQNNRFHRIFEELEAVGIEAVPAVYDEAFADDVWSQLLGTDGVLVWVNPLQDGKSRRSLNNLLADVAAVGPWVSAHPDAIQAMGTKEILFRTKHLGWGTDTKLYGSRAQLRDEFPGVLAARGARVLKQARGNDGHGVWKVEPVSSGAQRVRVMEAAVEGVVEEMSLDDFLTRCEGYMVGDGFIVDQPFQERLGEGMVRCYMAAEKVAGFAHQYPKGLLPPGHVRPHAEKRMLAPDEQAFALLRREVEDLWVPQMIAALELDRRILPVIWDADFLYGPRTGAGADTFVLCEINVSSVFAIPDDAPAAIAQVVSNRFRDRS</sequence>
<organism evidence="2 3">
    <name type="scientific">Tardiphaga robiniae</name>
    <dbReference type="NCBI Taxonomy" id="943830"/>
    <lineage>
        <taxon>Bacteria</taxon>
        <taxon>Pseudomonadati</taxon>
        <taxon>Pseudomonadota</taxon>
        <taxon>Alphaproteobacteria</taxon>
        <taxon>Hyphomicrobiales</taxon>
        <taxon>Nitrobacteraceae</taxon>
        <taxon>Tardiphaga</taxon>
    </lineage>
</organism>
<dbReference type="EMBL" id="LVYV01000045">
    <property type="protein sequence ID" value="KZD21620.1"/>
    <property type="molecule type" value="Genomic_DNA"/>
</dbReference>
<proteinExistence type="predicted"/>